<dbReference type="Proteomes" id="UP000381693">
    <property type="component" value="Unassembled WGS sequence"/>
</dbReference>
<reference evidence="5" key="1">
    <citation type="submission" date="2019-09" db="EMBL/GenBank/DDBJ databases">
        <authorList>
            <person name="Cremers G."/>
        </authorList>
    </citation>
    <scope>NUCLEOTIDE SEQUENCE [LARGE SCALE GENOMIC DNA]</scope>
    <source>
        <strain evidence="5">3B</strain>
    </source>
</reference>
<protein>
    <submittedName>
        <fullName evidence="5">NADP-dependent isopropanol dehydrogenase</fullName>
        <ecNumber evidence="5">1.1.1.80</ecNumber>
    </submittedName>
</protein>
<gene>
    <name evidence="5" type="primary">adh</name>
    <name evidence="5" type="ORF">MAMC_00288</name>
</gene>
<keyword evidence="6" id="KW-1185">Reference proteome</keyword>
<evidence type="ECO:0000256" key="3">
    <source>
        <dbReference type="ARBA" id="ARBA00022723"/>
    </source>
</evidence>
<comment type="similarity">
    <text evidence="2">Belongs to the zinc-containing alcohol dehydrogenase family.</text>
</comment>
<keyword evidence="3" id="KW-0479">Metal-binding</keyword>
<accession>A0A5E6MFS9</accession>
<dbReference type="EMBL" id="CABFUZ020000064">
    <property type="protein sequence ID" value="VVM04909.1"/>
    <property type="molecule type" value="Genomic_DNA"/>
</dbReference>
<sequence>MDAAFQNAVRATKPGGTISNIGYHGSGEFVHIPRIPWGVGMAEKTIRSGLCPGGRLRMERLLRVLQNGRLDPSRLTTHRFRFEEIDRGFEIMAKKLEGVLKPLILF</sequence>
<dbReference type="PANTHER" id="PTHR42813">
    <property type="entry name" value="ZINC-TYPE ALCOHOL DEHYDROGENASE-LIKE"/>
    <property type="match status" value="1"/>
</dbReference>
<evidence type="ECO:0000313" key="6">
    <source>
        <dbReference type="Proteomes" id="UP000381693"/>
    </source>
</evidence>
<organism evidence="5 6">
    <name type="scientific">Methylacidimicrobium cyclopophantes</name>
    <dbReference type="NCBI Taxonomy" id="1041766"/>
    <lineage>
        <taxon>Bacteria</taxon>
        <taxon>Pseudomonadati</taxon>
        <taxon>Verrucomicrobiota</taxon>
        <taxon>Methylacidimicrobium</taxon>
    </lineage>
</organism>
<evidence type="ECO:0000256" key="2">
    <source>
        <dbReference type="ARBA" id="ARBA00008072"/>
    </source>
</evidence>
<evidence type="ECO:0000256" key="1">
    <source>
        <dbReference type="ARBA" id="ARBA00001947"/>
    </source>
</evidence>
<dbReference type="GO" id="GO:0046872">
    <property type="term" value="F:metal ion binding"/>
    <property type="evidence" value="ECO:0007669"/>
    <property type="project" value="UniProtKB-KW"/>
</dbReference>
<evidence type="ECO:0000256" key="4">
    <source>
        <dbReference type="ARBA" id="ARBA00022833"/>
    </source>
</evidence>
<dbReference type="GO" id="GO:0050009">
    <property type="term" value="F:isopropanol dehydrogenase (NADP+) activity"/>
    <property type="evidence" value="ECO:0007669"/>
    <property type="project" value="UniProtKB-EC"/>
</dbReference>
<name>A0A5E6MFS9_9BACT</name>
<keyword evidence="5" id="KW-0560">Oxidoreductase</keyword>
<dbReference type="Gene3D" id="3.40.50.720">
    <property type="entry name" value="NAD(P)-binding Rossmann-like Domain"/>
    <property type="match status" value="1"/>
</dbReference>
<dbReference type="Gene3D" id="3.90.180.10">
    <property type="entry name" value="Medium-chain alcohol dehydrogenases, catalytic domain"/>
    <property type="match status" value="1"/>
</dbReference>
<evidence type="ECO:0000313" key="5">
    <source>
        <dbReference type="EMBL" id="VVM04909.1"/>
    </source>
</evidence>
<keyword evidence="4" id="KW-0862">Zinc</keyword>
<comment type="caution">
    <text evidence="5">The sequence shown here is derived from an EMBL/GenBank/DDBJ whole genome shotgun (WGS) entry which is preliminary data.</text>
</comment>
<dbReference type="AlphaFoldDB" id="A0A5E6MFS9"/>
<proteinExistence type="inferred from homology"/>
<comment type="cofactor">
    <cofactor evidence="1">
        <name>Zn(2+)</name>
        <dbReference type="ChEBI" id="CHEBI:29105"/>
    </cofactor>
</comment>
<dbReference type="EC" id="1.1.1.80" evidence="5"/>
<dbReference type="PANTHER" id="PTHR42813:SF4">
    <property type="entry name" value="NADP-DEPENDENT ISOPROPANOL DEHYDROGENASE"/>
    <property type="match status" value="1"/>
</dbReference>